<gene>
    <name evidence="2" type="ORF">QBC41DRAFT_307029</name>
</gene>
<reference evidence="2" key="1">
    <citation type="submission" date="2023-06" db="EMBL/GenBank/DDBJ databases">
        <title>Genome-scale phylogeny and comparative genomics of the fungal order Sordariales.</title>
        <authorList>
            <consortium name="Lawrence Berkeley National Laboratory"/>
            <person name="Hensen N."/>
            <person name="Bonometti L."/>
            <person name="Westerberg I."/>
            <person name="Brannstrom I.O."/>
            <person name="Guillou S."/>
            <person name="Cros-Aarteil S."/>
            <person name="Calhoun S."/>
            <person name="Haridas S."/>
            <person name="Kuo A."/>
            <person name="Mondo S."/>
            <person name="Pangilinan J."/>
            <person name="Riley R."/>
            <person name="Labutti K."/>
            <person name="Andreopoulos B."/>
            <person name="Lipzen A."/>
            <person name="Chen C."/>
            <person name="Yanf M."/>
            <person name="Daum C."/>
            <person name="Ng V."/>
            <person name="Clum A."/>
            <person name="Steindorff A."/>
            <person name="Ohm R."/>
            <person name="Martin F."/>
            <person name="Silar P."/>
            <person name="Natvig D."/>
            <person name="Lalanne C."/>
            <person name="Gautier V."/>
            <person name="Ament-Velasquez S.L."/>
            <person name="Kruys A."/>
            <person name="Hutchinson M.I."/>
            <person name="Powell A.J."/>
            <person name="Barry K."/>
            <person name="Miller A.N."/>
            <person name="Grigoriev I.V."/>
            <person name="Debuchy R."/>
            <person name="Gladieux P."/>
            <person name="Thoren M.H."/>
            <person name="Johannesson H."/>
        </authorList>
    </citation>
    <scope>NUCLEOTIDE SEQUENCE</scope>
    <source>
        <strain evidence="2">CBS 307.81</strain>
    </source>
</reference>
<evidence type="ECO:0000313" key="3">
    <source>
        <dbReference type="Proteomes" id="UP001174997"/>
    </source>
</evidence>
<dbReference type="EMBL" id="JAULSY010000138">
    <property type="protein sequence ID" value="KAK0662541.1"/>
    <property type="molecule type" value="Genomic_DNA"/>
</dbReference>
<sequence length="155" mass="17897">MKTYMKEPFHVSWFLGQLPKLSEVYSFQEYTTLVNGAIEERATATLDIEPENERQQSLYTHYKHRSGEQTDQQSTLVSDAKIFPQAQDIKEVRLKATRRKTLFHKTGAYIGFSNLVRCGKYFNLNQDEKSVKRSASPSSEPEQAPPAPKRRLQKV</sequence>
<organism evidence="2 3">
    <name type="scientific">Cercophora samala</name>
    <dbReference type="NCBI Taxonomy" id="330535"/>
    <lineage>
        <taxon>Eukaryota</taxon>
        <taxon>Fungi</taxon>
        <taxon>Dikarya</taxon>
        <taxon>Ascomycota</taxon>
        <taxon>Pezizomycotina</taxon>
        <taxon>Sordariomycetes</taxon>
        <taxon>Sordariomycetidae</taxon>
        <taxon>Sordariales</taxon>
        <taxon>Lasiosphaeriaceae</taxon>
        <taxon>Cercophora</taxon>
    </lineage>
</organism>
<dbReference type="Proteomes" id="UP001174997">
    <property type="component" value="Unassembled WGS sequence"/>
</dbReference>
<comment type="caution">
    <text evidence="2">The sequence shown here is derived from an EMBL/GenBank/DDBJ whole genome shotgun (WGS) entry which is preliminary data.</text>
</comment>
<protein>
    <submittedName>
        <fullName evidence="2">Uncharacterized protein</fullName>
    </submittedName>
</protein>
<keyword evidence="3" id="KW-1185">Reference proteome</keyword>
<name>A0AA40D4N4_9PEZI</name>
<proteinExistence type="predicted"/>
<accession>A0AA40D4N4</accession>
<dbReference type="AlphaFoldDB" id="A0AA40D4N4"/>
<evidence type="ECO:0000256" key="1">
    <source>
        <dbReference type="SAM" id="MobiDB-lite"/>
    </source>
</evidence>
<evidence type="ECO:0000313" key="2">
    <source>
        <dbReference type="EMBL" id="KAK0662541.1"/>
    </source>
</evidence>
<feature type="region of interest" description="Disordered" evidence="1">
    <location>
        <begin position="128"/>
        <end position="155"/>
    </location>
</feature>